<proteinExistence type="inferred from homology"/>
<keyword evidence="5" id="KW-0862">Zinc</keyword>
<evidence type="ECO:0000256" key="2">
    <source>
        <dbReference type="ARBA" id="ARBA00010457"/>
    </source>
</evidence>
<evidence type="ECO:0000256" key="4">
    <source>
        <dbReference type="ARBA" id="ARBA00022729"/>
    </source>
</evidence>
<dbReference type="AlphaFoldDB" id="A0A150F9B7"/>
<dbReference type="Proteomes" id="UP000075430">
    <property type="component" value="Unassembled WGS sequence"/>
</dbReference>
<keyword evidence="7" id="KW-1015">Disulfide bond</keyword>
<comment type="cofactor">
    <cofactor evidence="1">
        <name>Zn(2+)</name>
        <dbReference type="ChEBI" id="CHEBI:29105"/>
    </cofactor>
</comment>
<evidence type="ECO:0000256" key="7">
    <source>
        <dbReference type="ARBA" id="ARBA00023157"/>
    </source>
</evidence>
<evidence type="ECO:0000256" key="6">
    <source>
        <dbReference type="ARBA" id="ARBA00023008"/>
    </source>
</evidence>
<organism evidence="9 10">
    <name type="scientific">Bacillus nakamurai</name>
    <dbReference type="NCBI Taxonomy" id="1793963"/>
    <lineage>
        <taxon>Bacteria</taxon>
        <taxon>Bacillati</taxon>
        <taxon>Bacillota</taxon>
        <taxon>Bacilli</taxon>
        <taxon>Bacillales</taxon>
        <taxon>Bacillaceae</taxon>
        <taxon>Bacillus</taxon>
    </lineage>
</organism>
<dbReference type="SUPFAM" id="SSF49329">
    <property type="entry name" value="Cu,Zn superoxide dismutase-like"/>
    <property type="match status" value="1"/>
</dbReference>
<comment type="similarity">
    <text evidence="2">Belongs to the Cu-Zn superoxide dismutase family.</text>
</comment>
<evidence type="ECO:0000313" key="9">
    <source>
        <dbReference type="EMBL" id="KXZ21721.1"/>
    </source>
</evidence>
<dbReference type="Pfam" id="PF00080">
    <property type="entry name" value="Sod_Cu"/>
    <property type="match status" value="1"/>
</dbReference>
<dbReference type="PANTHER" id="PTHR10003">
    <property type="entry name" value="SUPEROXIDE DISMUTASE CU-ZN -RELATED"/>
    <property type="match status" value="1"/>
</dbReference>
<evidence type="ECO:0000256" key="3">
    <source>
        <dbReference type="ARBA" id="ARBA00022723"/>
    </source>
</evidence>
<dbReference type="Gene3D" id="2.60.40.200">
    <property type="entry name" value="Superoxide dismutase, copper/zinc binding domain"/>
    <property type="match status" value="1"/>
</dbReference>
<dbReference type="CDD" id="cd00305">
    <property type="entry name" value="Cu-Zn_Superoxide_Dismutase"/>
    <property type="match status" value="1"/>
</dbReference>
<sequence>MYRLLLFFMLASLVIEGCGSKQAPVRPQNQAERRALETSSYREHAELINKNGKNIGYIEVKESKEEGLDVHISASHLPPGASLGFHIYEKGTCKAPDFESAGGPFNPLNKEHGFNNPMGHHAGDLPNLEVGADGKVDVIMNAPQTSLTEGSRLNLLDKDGSAFIIHEHTDDYLTNPSGNSGARIACAPLAKSARRE</sequence>
<dbReference type="InterPro" id="IPR036423">
    <property type="entry name" value="SOD-like_Cu/Zn_dom_sf"/>
</dbReference>
<feature type="domain" description="Superoxide dismutase copper/zinc binding" evidence="8">
    <location>
        <begin position="56"/>
        <end position="187"/>
    </location>
</feature>
<name>A0A150F9B7_9BACI</name>
<keyword evidence="6" id="KW-0186">Copper</keyword>
<evidence type="ECO:0000256" key="1">
    <source>
        <dbReference type="ARBA" id="ARBA00001947"/>
    </source>
</evidence>
<protein>
    <submittedName>
        <fullName evidence="9">Superoxide dismutase</fullName>
    </submittedName>
</protein>
<dbReference type="InterPro" id="IPR001424">
    <property type="entry name" value="SOD_Cu_Zn_dom"/>
</dbReference>
<dbReference type="GO" id="GO:0005507">
    <property type="term" value="F:copper ion binding"/>
    <property type="evidence" value="ECO:0007669"/>
    <property type="project" value="InterPro"/>
</dbReference>
<dbReference type="RefSeq" id="WP_061521085.1">
    <property type="nucleotide sequence ID" value="NZ_JARLZY010000005.1"/>
</dbReference>
<keyword evidence="10" id="KW-1185">Reference proteome</keyword>
<gene>
    <name evidence="9" type="ORF">AXI58_12265</name>
</gene>
<dbReference type="InterPro" id="IPR024134">
    <property type="entry name" value="SOD_Cu/Zn_/chaperone"/>
</dbReference>
<reference evidence="10" key="1">
    <citation type="submission" date="2016-02" db="EMBL/GenBank/DDBJ databases">
        <authorList>
            <person name="Dunlap C."/>
        </authorList>
    </citation>
    <scope>NUCLEOTIDE SEQUENCE [LARGE SCALE GENOMIC DNA]</scope>
    <source>
        <strain evidence="10">NRRL B-41092</strain>
    </source>
</reference>
<dbReference type="EMBL" id="LSBA01000006">
    <property type="protein sequence ID" value="KXZ21721.1"/>
    <property type="molecule type" value="Genomic_DNA"/>
</dbReference>
<evidence type="ECO:0000313" key="10">
    <source>
        <dbReference type="Proteomes" id="UP000075430"/>
    </source>
</evidence>
<dbReference type="GO" id="GO:0006801">
    <property type="term" value="P:superoxide metabolic process"/>
    <property type="evidence" value="ECO:0007669"/>
    <property type="project" value="InterPro"/>
</dbReference>
<evidence type="ECO:0000259" key="8">
    <source>
        <dbReference type="Pfam" id="PF00080"/>
    </source>
</evidence>
<dbReference type="STRING" id="1793963.AXI58_12265"/>
<dbReference type="FunFam" id="2.60.40.200:FF:000005">
    <property type="entry name" value="Superoxide dismutase [Cu-Zn]"/>
    <property type="match status" value="1"/>
</dbReference>
<keyword evidence="4" id="KW-0732">Signal</keyword>
<accession>A0A150F9B7</accession>
<dbReference type="OrthoDB" id="9792957at2"/>
<evidence type="ECO:0000256" key="5">
    <source>
        <dbReference type="ARBA" id="ARBA00022833"/>
    </source>
</evidence>
<keyword evidence="3" id="KW-0479">Metal-binding</keyword>
<comment type="caution">
    <text evidence="9">The sequence shown here is derived from an EMBL/GenBank/DDBJ whole genome shotgun (WGS) entry which is preliminary data.</text>
</comment>